<dbReference type="SUPFAM" id="SSF81296">
    <property type="entry name" value="E set domains"/>
    <property type="match status" value="2"/>
</dbReference>
<dbReference type="Gene3D" id="2.60.40.640">
    <property type="match status" value="1"/>
</dbReference>
<evidence type="ECO:0000259" key="2">
    <source>
        <dbReference type="SMART" id="SM01017"/>
    </source>
</evidence>
<dbReference type="InterPro" id="IPR000698">
    <property type="entry name" value="Arrestin"/>
</dbReference>
<organism evidence="3 4">
    <name type="scientific">Daphnia magna</name>
    <dbReference type="NCBI Taxonomy" id="35525"/>
    <lineage>
        <taxon>Eukaryota</taxon>
        <taxon>Metazoa</taxon>
        <taxon>Ecdysozoa</taxon>
        <taxon>Arthropoda</taxon>
        <taxon>Crustacea</taxon>
        <taxon>Branchiopoda</taxon>
        <taxon>Diplostraca</taxon>
        <taxon>Cladocera</taxon>
        <taxon>Anomopoda</taxon>
        <taxon>Daphniidae</taxon>
        <taxon>Daphnia</taxon>
    </lineage>
</organism>
<name>A0ABR0APL7_9CRUS</name>
<dbReference type="SMART" id="SM01017">
    <property type="entry name" value="Arrestin_C"/>
    <property type="match status" value="1"/>
</dbReference>
<protein>
    <recommendedName>
        <fullName evidence="2">Arrestin C-terminal-like domain-containing protein</fullName>
    </recommendedName>
</protein>
<proteinExistence type="inferred from homology"/>
<dbReference type="InterPro" id="IPR014753">
    <property type="entry name" value="Arrestin_N"/>
</dbReference>
<comment type="caution">
    <text evidence="3">The sequence shown here is derived from an EMBL/GenBank/DDBJ whole genome shotgun (WGS) entry which is preliminary data.</text>
</comment>
<dbReference type="PANTHER" id="PTHR11792:SF16">
    <property type="entry name" value="PHOSRESTIN-2"/>
    <property type="match status" value="1"/>
</dbReference>
<dbReference type="EMBL" id="JAOYFB010000038">
    <property type="protein sequence ID" value="KAK4027074.1"/>
    <property type="molecule type" value="Genomic_DNA"/>
</dbReference>
<dbReference type="PANTHER" id="PTHR11792">
    <property type="entry name" value="ARRESTIN"/>
    <property type="match status" value="1"/>
</dbReference>
<dbReference type="InterPro" id="IPR014756">
    <property type="entry name" value="Ig_E-set"/>
</dbReference>
<feature type="domain" description="Arrestin C-terminal-like" evidence="2">
    <location>
        <begin position="204"/>
        <end position="370"/>
    </location>
</feature>
<evidence type="ECO:0000313" key="3">
    <source>
        <dbReference type="EMBL" id="KAK4027074.1"/>
    </source>
</evidence>
<sequence>MQTNLMKKLSPSGDITMYIAQREYVDHYKSVDPIDGVVIVPTSKAHGHRLFVEIQLHFRYGAEAEEFSNIPFKKMVVVASQELFPLGNGPNQIPHVFTNWQTALCKKMANMQGICPFKLEFPQGSPPSLVVAGPAGVSGEPCGLTYQVVSYFCTDPTLPLVKKNTVGFNVRVTQETLPVPLLEQLSLAPSTRPATLVSRQFLLSPGKMQIEMCLDRAVVYYGEKLPMHVQITNNSSRTIRKIKCKLYQVSQLSFATGERRAPLYCMETTEGCPIPPGATLQRTYTLMTKLQPHRTNENLVFEASTNRGEVERLSASTIFPYTDPKEGFAILVSYEAKIKVYMGGSQFQSVRSTLGEVSARVPFFLFHQTPRENIELEESASTSNPVAKPHRMVRLTSVDNEAAKEQPLLVDW</sequence>
<comment type="similarity">
    <text evidence="1">Belongs to the arrestin family.</text>
</comment>
<keyword evidence="4" id="KW-1185">Reference proteome</keyword>
<accession>A0ABR0APL7</accession>
<reference evidence="3 4" key="1">
    <citation type="journal article" date="2023" name="Nucleic Acids Res.">
        <title>The hologenome of Daphnia magna reveals possible DNA methylation and microbiome-mediated evolution of the host genome.</title>
        <authorList>
            <person name="Chaturvedi A."/>
            <person name="Li X."/>
            <person name="Dhandapani V."/>
            <person name="Marshall H."/>
            <person name="Kissane S."/>
            <person name="Cuenca-Cambronero M."/>
            <person name="Asole G."/>
            <person name="Calvet F."/>
            <person name="Ruiz-Romero M."/>
            <person name="Marangio P."/>
            <person name="Guigo R."/>
            <person name="Rago D."/>
            <person name="Mirbahai L."/>
            <person name="Eastwood N."/>
            <person name="Colbourne J.K."/>
            <person name="Zhou J."/>
            <person name="Mallon E."/>
            <person name="Orsini L."/>
        </authorList>
    </citation>
    <scope>NUCLEOTIDE SEQUENCE [LARGE SCALE GENOMIC DNA]</scope>
    <source>
        <strain evidence="3">LRV0_1</strain>
    </source>
</reference>
<dbReference type="InterPro" id="IPR011022">
    <property type="entry name" value="Arrestin_C-like"/>
</dbReference>
<dbReference type="InterPro" id="IPR014752">
    <property type="entry name" value="Arrestin-like_C"/>
</dbReference>
<gene>
    <name evidence="3" type="ORF">OUZ56_016093</name>
</gene>
<dbReference type="Gene3D" id="2.60.40.840">
    <property type="match status" value="1"/>
</dbReference>
<evidence type="ECO:0000313" key="4">
    <source>
        <dbReference type="Proteomes" id="UP001234178"/>
    </source>
</evidence>
<evidence type="ECO:0000256" key="1">
    <source>
        <dbReference type="ARBA" id="ARBA00005298"/>
    </source>
</evidence>
<dbReference type="Pfam" id="PF02752">
    <property type="entry name" value="Arrestin_C"/>
    <property type="match status" value="1"/>
</dbReference>
<dbReference type="PRINTS" id="PR00309">
    <property type="entry name" value="ARRESTIN"/>
</dbReference>
<dbReference type="Proteomes" id="UP001234178">
    <property type="component" value="Unassembled WGS sequence"/>
</dbReference>